<name>A0A1Y0B4L1_9LAMI</name>
<evidence type="ECO:0000313" key="1">
    <source>
        <dbReference type="EMBL" id="ART32396.1"/>
    </source>
</evidence>
<dbReference type="AlphaFoldDB" id="A0A1Y0B4L1"/>
<sequence length="56" mass="6825">MMRQRKIEIRERLFGKLVLESRQRQFSLRHEEGEDNDPPLLLVTLFFFRRESTGSM</sequence>
<dbReference type="EMBL" id="KY774314">
    <property type="protein sequence ID" value="ART32396.1"/>
    <property type="molecule type" value="Genomic_DNA"/>
</dbReference>
<reference evidence="1" key="1">
    <citation type="submission" date="2017-03" db="EMBL/GenBank/DDBJ databases">
        <title>The mitochondrial genome of the carnivorous plant Utricularia reniformis (Lentibulariaceae): structure, comparative analysis and evolutionary landmarks.</title>
        <authorList>
            <person name="Silva S.R."/>
            <person name="Alvarenga D.O."/>
            <person name="Michael T.P."/>
            <person name="Miranda V.F.O."/>
            <person name="Varani A.M."/>
        </authorList>
    </citation>
    <scope>NUCLEOTIDE SEQUENCE</scope>
</reference>
<gene>
    <name evidence="1" type="ORF">AEK19_MT2251</name>
</gene>
<geneLocation type="mitochondrion" evidence="1"/>
<protein>
    <submittedName>
        <fullName evidence="1">Uncharacterized protein</fullName>
    </submittedName>
</protein>
<keyword evidence="1" id="KW-0496">Mitochondrion</keyword>
<organism evidence="1">
    <name type="scientific">Utricularia reniformis</name>
    <dbReference type="NCBI Taxonomy" id="192314"/>
    <lineage>
        <taxon>Eukaryota</taxon>
        <taxon>Viridiplantae</taxon>
        <taxon>Streptophyta</taxon>
        <taxon>Embryophyta</taxon>
        <taxon>Tracheophyta</taxon>
        <taxon>Spermatophyta</taxon>
        <taxon>Magnoliopsida</taxon>
        <taxon>eudicotyledons</taxon>
        <taxon>Gunneridae</taxon>
        <taxon>Pentapetalae</taxon>
        <taxon>asterids</taxon>
        <taxon>lamiids</taxon>
        <taxon>Lamiales</taxon>
        <taxon>Lentibulariaceae</taxon>
        <taxon>Utricularia</taxon>
    </lineage>
</organism>
<proteinExistence type="predicted"/>
<accession>A0A1Y0B4L1</accession>